<proteinExistence type="predicted"/>
<comment type="caution">
    <text evidence="2">The sequence shown here is derived from an EMBL/GenBank/DDBJ whole genome shotgun (WGS) entry which is preliminary data.</text>
</comment>
<dbReference type="EMBL" id="RBLJ01000006">
    <property type="protein sequence ID" value="RKS54126.1"/>
    <property type="molecule type" value="Genomic_DNA"/>
</dbReference>
<evidence type="ECO:0000313" key="3">
    <source>
        <dbReference type="Proteomes" id="UP000280955"/>
    </source>
</evidence>
<keyword evidence="1" id="KW-1133">Transmembrane helix</keyword>
<sequence>MVFSAGSFSLEGLGICIVYEIGYSTLLLYLSDTILNFILN</sequence>
<name>A0ABX9SKD2_9GAMM</name>
<reference evidence="2 3" key="1">
    <citation type="submission" date="2018-10" db="EMBL/GenBank/DDBJ databases">
        <title>Genomic Encyclopedia of Archaeal and Bacterial Type Strains, Phase II (KMG-II): from individual species to whole genera.</title>
        <authorList>
            <person name="Goeker M."/>
        </authorList>
    </citation>
    <scope>NUCLEOTIDE SEQUENCE [LARGE SCALE GENOMIC DNA]</scope>
    <source>
        <strain evidence="2 3">DSM 15149</strain>
    </source>
</reference>
<keyword evidence="1" id="KW-0472">Membrane</keyword>
<dbReference type="Proteomes" id="UP000280955">
    <property type="component" value="Unassembled WGS sequence"/>
</dbReference>
<keyword evidence="3" id="KW-1185">Reference proteome</keyword>
<protein>
    <submittedName>
        <fullName evidence="2">Uncharacterized protein</fullName>
    </submittedName>
</protein>
<keyword evidence="1" id="KW-0812">Transmembrane</keyword>
<accession>A0ABX9SKD2</accession>
<evidence type="ECO:0000256" key="1">
    <source>
        <dbReference type="SAM" id="Phobius"/>
    </source>
</evidence>
<organism evidence="2 3">
    <name type="scientific">Photorhabdus asymbiotica</name>
    <dbReference type="NCBI Taxonomy" id="291112"/>
    <lineage>
        <taxon>Bacteria</taxon>
        <taxon>Pseudomonadati</taxon>
        <taxon>Pseudomonadota</taxon>
        <taxon>Gammaproteobacteria</taxon>
        <taxon>Enterobacterales</taxon>
        <taxon>Morganellaceae</taxon>
        <taxon>Photorhabdus</taxon>
    </lineage>
</organism>
<gene>
    <name evidence="2" type="ORF">BDD30_4491</name>
</gene>
<evidence type="ECO:0000313" key="2">
    <source>
        <dbReference type="EMBL" id="RKS54126.1"/>
    </source>
</evidence>
<feature type="transmembrane region" description="Helical" evidence="1">
    <location>
        <begin position="12"/>
        <end position="30"/>
    </location>
</feature>